<evidence type="ECO:0000313" key="2">
    <source>
        <dbReference type="Proteomes" id="UP000037122"/>
    </source>
</evidence>
<evidence type="ECO:0000313" key="1">
    <source>
        <dbReference type="EMBL" id="KND99870.1"/>
    </source>
</evidence>
<organism evidence="1 2">
    <name type="scientific">Candidozyma auris</name>
    <name type="common">Yeast</name>
    <name type="synonym">Candida auris</name>
    <dbReference type="NCBI Taxonomy" id="498019"/>
    <lineage>
        <taxon>Eukaryota</taxon>
        <taxon>Fungi</taxon>
        <taxon>Dikarya</taxon>
        <taxon>Ascomycota</taxon>
        <taxon>Saccharomycotina</taxon>
        <taxon>Pichiomycetes</taxon>
        <taxon>Metschnikowiaceae</taxon>
        <taxon>Candidozyma</taxon>
    </lineage>
</organism>
<dbReference type="VEuPathDB" id="FungiDB:QG37_03296"/>
<sequence length="62" mass="7563">MKEHGCKKHSSWLATNFVLEEYIYIYIYEEIVKDFDRMESKEKRQRSNNTWSEELPISKSCI</sequence>
<comment type="caution">
    <text evidence="1">The sequence shown here is derived from an EMBL/GenBank/DDBJ whole genome shotgun (WGS) entry which is preliminary data.</text>
</comment>
<dbReference type="AlphaFoldDB" id="A0A0L0P1H5"/>
<proteinExistence type="predicted"/>
<gene>
    <name evidence="1" type="ORF">QG37_03296</name>
</gene>
<accession>A0A0L0P1H5</accession>
<protein>
    <submittedName>
        <fullName evidence="1">Uncharacterized protein</fullName>
    </submittedName>
</protein>
<dbReference type="EMBL" id="LGST01000021">
    <property type="protein sequence ID" value="KND99870.1"/>
    <property type="molecule type" value="Genomic_DNA"/>
</dbReference>
<dbReference type="Proteomes" id="UP000037122">
    <property type="component" value="Unassembled WGS sequence"/>
</dbReference>
<name>A0A0L0P1H5_CANAR</name>
<reference evidence="2" key="1">
    <citation type="journal article" date="2015" name="BMC Genomics">
        <title>Draft genome of a commonly misdiagnosed multidrug resistant pathogen Candida auris.</title>
        <authorList>
            <person name="Chatterjee S."/>
            <person name="Alampalli S.V."/>
            <person name="Nageshan R.K."/>
            <person name="Chettiar S.T."/>
            <person name="Joshi S."/>
            <person name="Tatu U.S."/>
        </authorList>
    </citation>
    <scope>NUCLEOTIDE SEQUENCE [LARGE SCALE GENOMIC DNA]</scope>
    <source>
        <strain evidence="2">6684</strain>
    </source>
</reference>